<evidence type="ECO:0000256" key="3">
    <source>
        <dbReference type="ARBA" id="ARBA00023186"/>
    </source>
</evidence>
<dbReference type="HOGENOM" id="CLU_047893_3_0_5"/>
<sequence>MRDILSDLEQSPLDPAEAIRAQGRRTLPKRFYKEVTVAEGEGGHEVRLDGRTLRTPAKAKLAVPSAALAAALAEEWAAQGVEIDPFTMPLTRLVNVALDGVARNPQEVKEEIVRYMGSDLLLYRAEGPEGLVARQATHWDPVLAWLDRAHDARFFLAEGIRHVEQPADMVARVAALVGTDDPLSLAALSTLTALTGSAFLAVALANGVLDADAAWRAAHVDEDWTIERWGEDAEATARRAAREKEMRAAVRLLDLVKG</sequence>
<comment type="similarity">
    <text evidence="1">Belongs to the ATP12 family.</text>
</comment>
<dbReference type="Pfam" id="PF07542">
    <property type="entry name" value="ATP12"/>
    <property type="match status" value="1"/>
</dbReference>
<dbReference type="InterPro" id="IPR011419">
    <property type="entry name" value="ATP12_ATP_synth-F1-assembly"/>
</dbReference>
<dbReference type="PANTHER" id="PTHR21013:SF10">
    <property type="entry name" value="ATP SYNTHASE MITOCHONDRIAL F1 COMPLEX ASSEMBLY FACTOR 2"/>
    <property type="match status" value="1"/>
</dbReference>
<evidence type="ECO:0000256" key="2">
    <source>
        <dbReference type="ARBA" id="ARBA00022946"/>
    </source>
</evidence>
<dbReference type="EMBL" id="AP009384">
    <property type="protein sequence ID" value="BAF88517.1"/>
    <property type="molecule type" value="Genomic_DNA"/>
</dbReference>
<dbReference type="eggNOG" id="COG5387">
    <property type="taxonomic scope" value="Bacteria"/>
</dbReference>
<dbReference type="GO" id="GO:0043461">
    <property type="term" value="P:proton-transporting ATP synthase complex assembly"/>
    <property type="evidence" value="ECO:0007669"/>
    <property type="project" value="InterPro"/>
</dbReference>
<evidence type="ECO:0008006" key="6">
    <source>
        <dbReference type="Google" id="ProtNLM"/>
    </source>
</evidence>
<reference evidence="4 5" key="3">
    <citation type="journal article" date="2008" name="BMC Genomics">
        <title>The genome of the versatile nitrogen fixer Azorhizobium caulinodans ORS571.</title>
        <authorList>
            <person name="Lee KB."/>
            <person name="Backer P.D."/>
            <person name="Aono T."/>
            <person name="Liu CT."/>
            <person name="Suzuki S."/>
            <person name="Suzuki T."/>
            <person name="Kaneko T."/>
            <person name="Yamada M."/>
            <person name="Tabata S."/>
            <person name="Kupfer D.M."/>
            <person name="Najar F.Z."/>
            <person name="Wiley G.B."/>
            <person name="Roe B."/>
            <person name="Binnewies T.T."/>
            <person name="Ussery D.W."/>
            <person name="D'Haeze W."/>
            <person name="Herder J.D."/>
            <person name="Gevers D."/>
            <person name="Vereecke D."/>
            <person name="Holsters M."/>
            <person name="Oyaizu H."/>
        </authorList>
    </citation>
    <scope>NUCLEOTIDE SEQUENCE [LARGE SCALE GENOMIC DNA]</scope>
    <source>
        <strain evidence="5">ATCC 43989 / DSM 5975 / JCM 20966 / LMG 6465 / NBRC 14845 / NCIMB 13405 / ORS 571</strain>
    </source>
</reference>
<dbReference type="Proteomes" id="UP000000270">
    <property type="component" value="Chromosome"/>
</dbReference>
<keyword evidence="5" id="KW-1185">Reference proteome</keyword>
<protein>
    <recommendedName>
        <fullName evidence="6">ATPase</fullName>
    </recommendedName>
</protein>
<evidence type="ECO:0000313" key="4">
    <source>
        <dbReference type="EMBL" id="BAF88517.1"/>
    </source>
</evidence>
<evidence type="ECO:0000256" key="1">
    <source>
        <dbReference type="ARBA" id="ARBA00008231"/>
    </source>
</evidence>
<reference evidence="4 5" key="6">
    <citation type="journal article" date="2011" name="Appl. Environ. Microbiol.">
        <title>Involvement of the azorhizobial chromosome partition gene (parA) in the onset of bacteroid differentiation during Sesbania rostrata stem nodule development.</title>
        <authorList>
            <person name="Liu CT."/>
            <person name="Lee KB."/>
            <person name="Wang YS."/>
            <person name="Peng MH."/>
            <person name="Lee KT."/>
            <person name="Suzuki S."/>
            <person name="Suzuki T."/>
            <person name="Oyaizu H."/>
        </authorList>
    </citation>
    <scope>NUCLEOTIDE SEQUENCE [LARGE SCALE GENOMIC DNA]</scope>
    <source>
        <strain evidence="5">ATCC 43989 / DSM 5975 / JCM 20966 / LMG 6465 / NBRC 14845 / NCIMB 13405 / ORS 571</strain>
    </source>
</reference>
<evidence type="ECO:0000313" key="5">
    <source>
        <dbReference type="Proteomes" id="UP000000270"/>
    </source>
</evidence>
<proteinExistence type="inferred from homology"/>
<organism evidence="4 5">
    <name type="scientific">Azorhizobium caulinodans (strain ATCC 43989 / DSM 5975 / JCM 20966 / LMG 6465 / NBRC 14845 / NCIMB 13405 / ORS 571)</name>
    <dbReference type="NCBI Taxonomy" id="438753"/>
    <lineage>
        <taxon>Bacteria</taxon>
        <taxon>Pseudomonadati</taxon>
        <taxon>Pseudomonadota</taxon>
        <taxon>Alphaproteobacteria</taxon>
        <taxon>Hyphomicrobiales</taxon>
        <taxon>Xanthobacteraceae</taxon>
        <taxon>Azorhizobium</taxon>
    </lineage>
</organism>
<reference evidence="4 5" key="1">
    <citation type="journal article" date="2007" name="Appl. Environ. Microbiol.">
        <title>Rhizobial factors required for stem nodule maturation and maintenance in Sesbania rostrata-Azorhizobium caulinodans ORS571 symbiosis.</title>
        <authorList>
            <person name="Suzuki S."/>
            <person name="Aono T."/>
            <person name="Lee KB."/>
            <person name="Suzuki T."/>
            <person name="Liu CT."/>
            <person name="Miwa H."/>
            <person name="Wakao S."/>
            <person name="Iki T."/>
            <person name="Oyaizu H."/>
        </authorList>
    </citation>
    <scope>NUCLEOTIDE SEQUENCE [LARGE SCALE GENOMIC DNA]</scope>
    <source>
        <strain evidence="5">ATCC 43989 / DSM 5975 / JCM 20966 / LMG 6465 / NBRC 14845 / NCIMB 13405 / ORS 571</strain>
    </source>
</reference>
<keyword evidence="3" id="KW-0143">Chaperone</keyword>
<accession>A8IAK5</accession>
<dbReference type="RefSeq" id="WP_012171045.1">
    <property type="nucleotide sequence ID" value="NC_009937.1"/>
</dbReference>
<reference evidence="5" key="2">
    <citation type="submission" date="2007-04" db="EMBL/GenBank/DDBJ databases">
        <title>Complete genome sequence of the nitrogen-fixing bacterium Azorhizobium caulinodans ORS571.</title>
        <authorList>
            <person name="Lee K.B."/>
            <person name="Backer P.D."/>
            <person name="Aono T."/>
            <person name="Liu C.T."/>
            <person name="Suzuki S."/>
            <person name="Suzuki T."/>
            <person name="Kaneko T."/>
            <person name="Yamada M."/>
            <person name="Tabata S."/>
            <person name="Kupfer D.M."/>
            <person name="Najar F.Z."/>
            <person name="Wiley G.B."/>
            <person name="Roe B."/>
            <person name="Binnewies T."/>
            <person name="Ussery D."/>
            <person name="Vereecke D."/>
            <person name="Gevers D."/>
            <person name="Holsters M."/>
            <person name="Oyaizu H."/>
        </authorList>
    </citation>
    <scope>NUCLEOTIDE SEQUENCE [LARGE SCALE GENOMIC DNA]</scope>
    <source>
        <strain evidence="5">ATCC 43989 / DSM 5975 / JCM 20966 / LMG 6465 / NBRC 14845 / NCIMB 13405 / ORS 571</strain>
    </source>
</reference>
<dbReference type="InterPro" id="IPR042272">
    <property type="entry name" value="ATP12_ATP_synth-F1-assembly_N"/>
</dbReference>
<reference evidence="4 5" key="4">
    <citation type="journal article" date="2009" name="Appl. Environ. Microbiol.">
        <title>Comparative genome-wide transcriptional profiling of Azorhizobium caulinodans ORS571 grown under free-living and symbiotic conditions.</title>
        <authorList>
            <person name="Tsukada S."/>
            <person name="Aono T."/>
            <person name="Akiba N."/>
            <person name="Lee KB."/>
            <person name="Liu CT."/>
            <person name="Toyazaki H."/>
            <person name="Oyaizu H."/>
        </authorList>
    </citation>
    <scope>NUCLEOTIDE SEQUENCE [LARGE SCALE GENOMIC DNA]</scope>
    <source>
        <strain evidence="5">ATCC 43989 / DSM 5975 / JCM 20966 / LMG 6465 / NBRC 14845 / NCIMB 13405 / ORS 571</strain>
    </source>
</reference>
<dbReference type="AlphaFoldDB" id="A8IAK5"/>
<dbReference type="STRING" id="438753.AZC_2519"/>
<reference evidence="4 5" key="5">
    <citation type="journal article" date="2010" name="Appl. Environ. Microbiol.">
        <title>phrR-like gene praR of Azorhizobium caulinodans ORS571 is essential for symbiosis with Sesbania rostrata and is involved in expression of reb genes.</title>
        <authorList>
            <person name="Akiba N."/>
            <person name="Aono T."/>
            <person name="Toyazaki H."/>
            <person name="Sato S."/>
            <person name="Oyaizu H."/>
        </authorList>
    </citation>
    <scope>NUCLEOTIDE SEQUENCE [LARGE SCALE GENOMIC DNA]</scope>
    <source>
        <strain evidence="5">ATCC 43989 / DSM 5975 / JCM 20966 / LMG 6465 / NBRC 14845 / NCIMB 13405 / ORS 571</strain>
    </source>
</reference>
<dbReference type="SUPFAM" id="SSF160909">
    <property type="entry name" value="ATP12-like"/>
    <property type="match status" value="1"/>
</dbReference>
<dbReference type="Gene3D" id="3.30.2180.10">
    <property type="entry name" value="ATP12-like"/>
    <property type="match status" value="1"/>
</dbReference>
<name>A8IAK5_AZOC5</name>
<dbReference type="KEGG" id="azc:AZC_2519"/>
<dbReference type="Gene3D" id="1.10.3580.10">
    <property type="entry name" value="ATP12 ATPase"/>
    <property type="match status" value="1"/>
</dbReference>
<dbReference type="InterPro" id="IPR023335">
    <property type="entry name" value="ATP12_ortho_dom_sf"/>
</dbReference>
<dbReference type="PANTHER" id="PTHR21013">
    <property type="entry name" value="ATP SYNTHASE MITOCHONDRIAL F1 COMPLEX ASSEMBLY FACTOR 2/ATP12 PROTEIN, MITOCHONDRIAL PRECURSOR"/>
    <property type="match status" value="1"/>
</dbReference>
<keyword evidence="2" id="KW-0809">Transit peptide</keyword>
<gene>
    <name evidence="4" type="ordered locus">AZC_2519</name>
</gene>